<sequence>MQISLLALATLTGSVLALPGPSPAQAAEDARVAEQLKSFEKQPFQTISWDKLPTKDYRQSDVYREVPAARIQSDGTIADPPSLIKRTPGGIYITTEFYWSGTKGYKVQPFNTCISLTSPWLRTISSFGPDAGTGCIFYQSTSCSTANGSGSIFYPGNDRLDYHNGANWNDRIGSWRCWATSSGGTSIYSPSPTQIILPSPAPTTR</sequence>
<dbReference type="AlphaFoldDB" id="S8ACH3"/>
<feature type="chain" id="PRO_5004560388" evidence="1">
    <location>
        <begin position="18"/>
        <end position="205"/>
    </location>
</feature>
<evidence type="ECO:0000313" key="3">
    <source>
        <dbReference type="Proteomes" id="UP000015100"/>
    </source>
</evidence>
<evidence type="ECO:0000256" key="1">
    <source>
        <dbReference type="SAM" id="SignalP"/>
    </source>
</evidence>
<protein>
    <submittedName>
        <fullName evidence="2">Uncharacterized protein</fullName>
    </submittedName>
</protein>
<comment type="caution">
    <text evidence="2">The sequence shown here is derived from an EMBL/GenBank/DDBJ whole genome shotgun (WGS) entry which is preliminary data.</text>
</comment>
<dbReference type="Proteomes" id="UP000015100">
    <property type="component" value="Unassembled WGS sequence"/>
</dbReference>
<name>S8ACH3_DACHA</name>
<feature type="signal peptide" evidence="1">
    <location>
        <begin position="1"/>
        <end position="17"/>
    </location>
</feature>
<organism evidence="2 3">
    <name type="scientific">Dactylellina haptotyla (strain CBS 200.50)</name>
    <name type="common">Nematode-trapping fungus</name>
    <name type="synonym">Monacrosporium haptotylum</name>
    <dbReference type="NCBI Taxonomy" id="1284197"/>
    <lineage>
        <taxon>Eukaryota</taxon>
        <taxon>Fungi</taxon>
        <taxon>Dikarya</taxon>
        <taxon>Ascomycota</taxon>
        <taxon>Pezizomycotina</taxon>
        <taxon>Orbiliomycetes</taxon>
        <taxon>Orbiliales</taxon>
        <taxon>Orbiliaceae</taxon>
        <taxon>Dactylellina</taxon>
    </lineage>
</organism>
<keyword evidence="1" id="KW-0732">Signal</keyword>
<reference evidence="3" key="2">
    <citation type="submission" date="2013-04" db="EMBL/GenBank/DDBJ databases">
        <title>Genomic mechanisms accounting for the adaptation to parasitism in nematode-trapping fungi.</title>
        <authorList>
            <person name="Ahren D.G."/>
        </authorList>
    </citation>
    <scope>NUCLEOTIDE SEQUENCE [LARGE SCALE GENOMIC DNA]</scope>
    <source>
        <strain evidence="3">CBS 200.50</strain>
    </source>
</reference>
<gene>
    <name evidence="2" type="ORF">H072_7466</name>
</gene>
<dbReference type="EMBL" id="AQGS01000531">
    <property type="protein sequence ID" value="EPS38776.1"/>
    <property type="molecule type" value="Genomic_DNA"/>
</dbReference>
<reference evidence="2 3" key="1">
    <citation type="journal article" date="2013" name="PLoS Genet.">
        <title>Genomic mechanisms accounting for the adaptation to parasitism in nematode-trapping fungi.</title>
        <authorList>
            <person name="Meerupati T."/>
            <person name="Andersson K.M."/>
            <person name="Friman E."/>
            <person name="Kumar D."/>
            <person name="Tunlid A."/>
            <person name="Ahren D."/>
        </authorList>
    </citation>
    <scope>NUCLEOTIDE SEQUENCE [LARGE SCALE GENOMIC DNA]</scope>
    <source>
        <strain evidence="2 3">CBS 200.50</strain>
    </source>
</reference>
<dbReference type="OMA" id="NDRIGSW"/>
<evidence type="ECO:0000313" key="2">
    <source>
        <dbReference type="EMBL" id="EPS38776.1"/>
    </source>
</evidence>
<proteinExistence type="predicted"/>
<accession>S8ACH3</accession>
<keyword evidence="3" id="KW-1185">Reference proteome</keyword>
<dbReference type="OrthoDB" id="2910287at2759"/>
<dbReference type="HOGENOM" id="CLU_1337469_0_0_1"/>